<feature type="region of interest" description="Disordered" evidence="1">
    <location>
        <begin position="40"/>
        <end position="66"/>
    </location>
</feature>
<proteinExistence type="predicted"/>
<reference evidence="2 3" key="1">
    <citation type="journal article" date="2019" name="Sci. Rep.">
        <title>Orb-weaving spider Araneus ventricosus genome elucidates the spidroin gene catalogue.</title>
        <authorList>
            <person name="Kono N."/>
            <person name="Nakamura H."/>
            <person name="Ohtoshi R."/>
            <person name="Moran D.A.P."/>
            <person name="Shinohara A."/>
            <person name="Yoshida Y."/>
            <person name="Fujiwara M."/>
            <person name="Mori M."/>
            <person name="Tomita M."/>
            <person name="Arakawa K."/>
        </authorList>
    </citation>
    <scope>NUCLEOTIDE SEQUENCE [LARGE SCALE GENOMIC DNA]</scope>
</reference>
<evidence type="ECO:0000256" key="1">
    <source>
        <dbReference type="SAM" id="MobiDB-lite"/>
    </source>
</evidence>
<keyword evidence="3" id="KW-1185">Reference proteome</keyword>
<accession>A0A4Y2AR24</accession>
<gene>
    <name evidence="2" type="ORF">AVEN_93433_1</name>
</gene>
<sequence length="134" mass="14873">MGLLGVNRGFYLFKTYSGPAGPTGCEAENRSLEELKILQTMDPNSDRNQNRARGYTLPQPTPDGEIMMATTARPTWCGLDLHLKELRTADLQKIKQSNLNKQTSVVALGFGVEGAQDTEDRQRPGASSLFKMRR</sequence>
<organism evidence="2 3">
    <name type="scientific">Araneus ventricosus</name>
    <name type="common">Orbweaver spider</name>
    <name type="synonym">Epeira ventricosa</name>
    <dbReference type="NCBI Taxonomy" id="182803"/>
    <lineage>
        <taxon>Eukaryota</taxon>
        <taxon>Metazoa</taxon>
        <taxon>Ecdysozoa</taxon>
        <taxon>Arthropoda</taxon>
        <taxon>Chelicerata</taxon>
        <taxon>Arachnida</taxon>
        <taxon>Araneae</taxon>
        <taxon>Araneomorphae</taxon>
        <taxon>Entelegynae</taxon>
        <taxon>Araneoidea</taxon>
        <taxon>Araneidae</taxon>
        <taxon>Araneus</taxon>
    </lineage>
</organism>
<evidence type="ECO:0000313" key="3">
    <source>
        <dbReference type="Proteomes" id="UP000499080"/>
    </source>
</evidence>
<dbReference type="AlphaFoldDB" id="A0A4Y2AR24"/>
<comment type="caution">
    <text evidence="2">The sequence shown here is derived from an EMBL/GenBank/DDBJ whole genome shotgun (WGS) entry which is preliminary data.</text>
</comment>
<protein>
    <submittedName>
        <fullName evidence="2">Uncharacterized protein</fullName>
    </submittedName>
</protein>
<evidence type="ECO:0000313" key="2">
    <source>
        <dbReference type="EMBL" id="GBL81645.1"/>
    </source>
</evidence>
<dbReference type="EMBL" id="BGPR01000026">
    <property type="protein sequence ID" value="GBL81645.1"/>
    <property type="molecule type" value="Genomic_DNA"/>
</dbReference>
<dbReference type="Proteomes" id="UP000499080">
    <property type="component" value="Unassembled WGS sequence"/>
</dbReference>
<name>A0A4Y2AR24_ARAVE</name>